<keyword evidence="4" id="KW-1185">Reference proteome</keyword>
<dbReference type="STRING" id="196109.A0A136J0T2"/>
<evidence type="ECO:0000256" key="2">
    <source>
        <dbReference type="SAM" id="MobiDB-lite"/>
    </source>
</evidence>
<dbReference type="Pfam" id="PF08202">
    <property type="entry name" value="MIS13"/>
    <property type="match status" value="1"/>
</dbReference>
<dbReference type="EMBL" id="KQ964251">
    <property type="protein sequence ID" value="KXJ90831.1"/>
    <property type="molecule type" value="Genomic_DNA"/>
</dbReference>
<dbReference type="AlphaFoldDB" id="A0A136J0T2"/>
<organism evidence="3 4">
    <name type="scientific">Microdochium bolleyi</name>
    <dbReference type="NCBI Taxonomy" id="196109"/>
    <lineage>
        <taxon>Eukaryota</taxon>
        <taxon>Fungi</taxon>
        <taxon>Dikarya</taxon>
        <taxon>Ascomycota</taxon>
        <taxon>Pezizomycotina</taxon>
        <taxon>Sordariomycetes</taxon>
        <taxon>Xylariomycetidae</taxon>
        <taxon>Xylariales</taxon>
        <taxon>Microdochiaceae</taxon>
        <taxon>Microdochium</taxon>
    </lineage>
</organism>
<evidence type="ECO:0000313" key="3">
    <source>
        <dbReference type="EMBL" id="KXJ90831.1"/>
    </source>
</evidence>
<dbReference type="GO" id="GO:0007059">
    <property type="term" value="P:chromosome segregation"/>
    <property type="evidence" value="ECO:0007669"/>
    <property type="project" value="InterPro"/>
</dbReference>
<proteinExistence type="predicted"/>
<dbReference type="PANTHER" id="PTHR14778">
    <property type="entry name" value="KINETOCHORE-ASSOCIATED PROTEIN DSN1 HOMOLOG"/>
    <property type="match status" value="1"/>
</dbReference>
<gene>
    <name evidence="3" type="ORF">Micbo1qcDRAFT_163474</name>
</gene>
<feature type="region of interest" description="Disordered" evidence="2">
    <location>
        <begin position="1"/>
        <end position="30"/>
    </location>
</feature>
<name>A0A136J0T2_9PEZI</name>
<dbReference type="Proteomes" id="UP000070501">
    <property type="component" value="Unassembled WGS sequence"/>
</dbReference>
<dbReference type="GO" id="GO:0051301">
    <property type="term" value="P:cell division"/>
    <property type="evidence" value="ECO:0007669"/>
    <property type="project" value="InterPro"/>
</dbReference>
<evidence type="ECO:0000256" key="1">
    <source>
        <dbReference type="SAM" id="Coils"/>
    </source>
</evidence>
<sequence>MEDGDAGVEQVDAVDRDQTPEATTKAKGKKIALPFADTPVINRNKEMRKQTGGGRRSSLGMRGRRASSLIENGNNAIPHRAVEAAQFYKHISSDGLTEPRRMKQLLTWCAERALAEKPPLGSSNANAIHGARAIQDQLMKDFASKSEFSDWFAREEVERPPPIVKPNPRNLEHDEKIAELEARLQRLRAAKKMWQAIKAAPIPQSPLFPAASTAEEATISNRSQQAVTLPLPDSSLLETDESKMLEVLVTPPSSAVSLSTSQLRSRLQILQQSLEFKIDQLADSVHKVEQRVLTAGRQADKVLALSATRLKERAERERGSAGTREMPVMEVLRSLGRILPEGGG</sequence>
<dbReference type="InterPro" id="IPR013218">
    <property type="entry name" value="Dsn1/Mis13"/>
</dbReference>
<feature type="coiled-coil region" evidence="1">
    <location>
        <begin position="170"/>
        <end position="197"/>
    </location>
</feature>
<protein>
    <submittedName>
        <fullName evidence="3">Kinetochore-associated protein Dsn1/Mis13</fullName>
    </submittedName>
</protein>
<evidence type="ECO:0000313" key="4">
    <source>
        <dbReference type="Proteomes" id="UP000070501"/>
    </source>
</evidence>
<dbReference type="InParanoid" id="A0A136J0T2"/>
<dbReference type="GO" id="GO:0000444">
    <property type="term" value="C:MIS12/MIND type complex"/>
    <property type="evidence" value="ECO:0007669"/>
    <property type="project" value="InterPro"/>
</dbReference>
<dbReference type="OrthoDB" id="3364649at2759"/>
<reference evidence="4" key="1">
    <citation type="submission" date="2016-02" db="EMBL/GenBank/DDBJ databases">
        <title>Draft genome sequence of Microdochium bolleyi, a fungal endophyte of beachgrass.</title>
        <authorList>
            <consortium name="DOE Joint Genome Institute"/>
            <person name="David A.S."/>
            <person name="May G."/>
            <person name="Haridas S."/>
            <person name="Lim J."/>
            <person name="Wang M."/>
            <person name="Labutti K."/>
            <person name="Lipzen A."/>
            <person name="Barry K."/>
            <person name="Grigoriev I.V."/>
        </authorList>
    </citation>
    <scope>NUCLEOTIDE SEQUENCE [LARGE SCALE GENOMIC DNA]</scope>
    <source>
        <strain evidence="4">J235TASD1</strain>
    </source>
</reference>
<dbReference type="PANTHER" id="PTHR14778:SF2">
    <property type="entry name" value="KINETOCHORE-ASSOCIATED PROTEIN DSN1 HOMOLOG"/>
    <property type="match status" value="1"/>
</dbReference>
<keyword evidence="1" id="KW-0175">Coiled coil</keyword>
<accession>A0A136J0T2</accession>